<dbReference type="RefSeq" id="WP_161742026.1">
    <property type="nucleotide sequence ID" value="NZ_JAAAMV010000002.1"/>
</dbReference>
<feature type="transmembrane region" description="Helical" evidence="2">
    <location>
        <begin position="101"/>
        <end position="126"/>
    </location>
</feature>
<feature type="region of interest" description="Disordered" evidence="1">
    <location>
        <begin position="24"/>
        <end position="66"/>
    </location>
</feature>
<keyword evidence="3" id="KW-0732">Signal</keyword>
<dbReference type="PANTHER" id="PTHR41542">
    <property type="entry name" value="BLL5807 PROTEIN"/>
    <property type="match status" value="1"/>
</dbReference>
<evidence type="ECO:0000256" key="3">
    <source>
        <dbReference type="SAM" id="SignalP"/>
    </source>
</evidence>
<evidence type="ECO:0008006" key="6">
    <source>
        <dbReference type="Google" id="ProtNLM"/>
    </source>
</evidence>
<feature type="compositionally biased region" description="Low complexity" evidence="1">
    <location>
        <begin position="52"/>
        <end position="66"/>
    </location>
</feature>
<organism evidence="4 5">
    <name type="scientific">Paenibacillus glycinis</name>
    <dbReference type="NCBI Taxonomy" id="2697035"/>
    <lineage>
        <taxon>Bacteria</taxon>
        <taxon>Bacillati</taxon>
        <taxon>Bacillota</taxon>
        <taxon>Bacilli</taxon>
        <taxon>Bacillales</taxon>
        <taxon>Paenibacillaceae</taxon>
        <taxon>Paenibacillus</taxon>
    </lineage>
</organism>
<evidence type="ECO:0000256" key="1">
    <source>
        <dbReference type="SAM" id="MobiDB-lite"/>
    </source>
</evidence>
<sequence length="144" mass="15245">MKKGILVLMAFALFFVFTASTADARPRGGGIKSSPRQSYTPAPSKPADNINKSNSGTGTTKAGTTTNANRGFFSGGSFMKGLMIGGLAGLMFGGLFGNMGFFGNIVGLLVNILAIYVVIMAISGIVRYFRNRKKPAHPGNRRPY</sequence>
<keyword evidence="5" id="KW-1185">Reference proteome</keyword>
<dbReference type="EMBL" id="JAAAMV010000002">
    <property type="protein sequence ID" value="NBD23517.1"/>
    <property type="molecule type" value="Genomic_DNA"/>
</dbReference>
<name>A0ABW9XM65_9BACL</name>
<proteinExistence type="predicted"/>
<feature type="signal peptide" evidence="3">
    <location>
        <begin position="1"/>
        <end position="24"/>
    </location>
</feature>
<keyword evidence="2" id="KW-0472">Membrane</keyword>
<feature type="chain" id="PRO_5045184886" description="Preprotein translocase subunit Tim44" evidence="3">
    <location>
        <begin position="25"/>
        <end position="144"/>
    </location>
</feature>
<gene>
    <name evidence="4" type="ORF">GT019_06495</name>
</gene>
<reference evidence="4 5" key="1">
    <citation type="submission" date="2020-01" db="EMBL/GenBank/DDBJ databases">
        <title>Paenibacillus soybeanensis sp. nov. isolated from the nodules of soybean (Glycine max(L.) Merr).</title>
        <authorList>
            <person name="Wang H."/>
        </authorList>
    </citation>
    <scope>NUCLEOTIDE SEQUENCE [LARGE SCALE GENOMIC DNA]</scope>
    <source>
        <strain evidence="4 5">T1</strain>
    </source>
</reference>
<evidence type="ECO:0000313" key="4">
    <source>
        <dbReference type="EMBL" id="NBD23517.1"/>
    </source>
</evidence>
<keyword evidence="2" id="KW-0812">Transmembrane</keyword>
<protein>
    <recommendedName>
        <fullName evidence="6">Preprotein translocase subunit Tim44</fullName>
    </recommendedName>
</protein>
<accession>A0ABW9XM65</accession>
<evidence type="ECO:0000256" key="2">
    <source>
        <dbReference type="SAM" id="Phobius"/>
    </source>
</evidence>
<evidence type="ECO:0000313" key="5">
    <source>
        <dbReference type="Proteomes" id="UP000665561"/>
    </source>
</evidence>
<dbReference type="Proteomes" id="UP000665561">
    <property type="component" value="Unassembled WGS sequence"/>
</dbReference>
<comment type="caution">
    <text evidence="4">The sequence shown here is derived from an EMBL/GenBank/DDBJ whole genome shotgun (WGS) entry which is preliminary data.</text>
</comment>
<keyword evidence="2" id="KW-1133">Transmembrane helix</keyword>
<dbReference type="PANTHER" id="PTHR41542:SF1">
    <property type="entry name" value="BLL5807 PROTEIN"/>
    <property type="match status" value="1"/>
</dbReference>